<dbReference type="InterPro" id="IPR011009">
    <property type="entry name" value="Kinase-like_dom_sf"/>
</dbReference>
<dbReference type="eggNOG" id="KOG1035">
    <property type="taxonomic scope" value="Eukaryota"/>
</dbReference>
<keyword evidence="4" id="KW-0067">ATP-binding</keyword>
<evidence type="ECO:0000256" key="1">
    <source>
        <dbReference type="ARBA" id="ARBA00022679"/>
    </source>
</evidence>
<keyword evidence="3" id="KW-0418">Kinase</keyword>
<dbReference type="OrthoDB" id="341578at2759"/>
<name>F0YPG6_AURAN</name>
<dbReference type="Gene3D" id="1.10.510.10">
    <property type="entry name" value="Transferase(Phosphotransferase) domain 1"/>
    <property type="match status" value="1"/>
</dbReference>
<dbReference type="InterPro" id="IPR000719">
    <property type="entry name" value="Prot_kinase_dom"/>
</dbReference>
<dbReference type="EMBL" id="GL833225">
    <property type="protein sequence ID" value="EGB02991.1"/>
    <property type="molecule type" value="Genomic_DNA"/>
</dbReference>
<gene>
    <name evidence="8" type="ORF">AURANDRAFT_68386</name>
</gene>
<keyword evidence="2" id="KW-0547">Nucleotide-binding</keyword>
<evidence type="ECO:0000256" key="6">
    <source>
        <dbReference type="SAM" id="MobiDB-lite"/>
    </source>
</evidence>
<keyword evidence="1" id="KW-0808">Transferase</keyword>
<feature type="region of interest" description="Disordered" evidence="6">
    <location>
        <begin position="152"/>
        <end position="182"/>
    </location>
</feature>
<evidence type="ECO:0000313" key="8">
    <source>
        <dbReference type="EMBL" id="EGB02991.1"/>
    </source>
</evidence>
<organism evidence="9">
    <name type="scientific">Aureococcus anophagefferens</name>
    <name type="common">Harmful bloom alga</name>
    <dbReference type="NCBI Taxonomy" id="44056"/>
    <lineage>
        <taxon>Eukaryota</taxon>
        <taxon>Sar</taxon>
        <taxon>Stramenopiles</taxon>
        <taxon>Ochrophyta</taxon>
        <taxon>Pelagophyceae</taxon>
        <taxon>Pelagomonadales</taxon>
        <taxon>Pelagomonadaceae</taxon>
        <taxon>Aureococcus</taxon>
    </lineage>
</organism>
<dbReference type="PANTHER" id="PTHR11042">
    <property type="entry name" value="EUKARYOTIC TRANSLATION INITIATION FACTOR 2-ALPHA KINASE EIF2-ALPHA KINASE -RELATED"/>
    <property type="match status" value="1"/>
</dbReference>
<evidence type="ECO:0000256" key="2">
    <source>
        <dbReference type="ARBA" id="ARBA00022741"/>
    </source>
</evidence>
<dbReference type="Pfam" id="PF00069">
    <property type="entry name" value="Pkinase"/>
    <property type="match status" value="1"/>
</dbReference>
<dbReference type="InterPro" id="IPR050339">
    <property type="entry name" value="CC_SR_Kinase"/>
</dbReference>
<dbReference type="KEGG" id="aaf:AURANDRAFT_68386"/>
<evidence type="ECO:0000256" key="3">
    <source>
        <dbReference type="ARBA" id="ARBA00022777"/>
    </source>
</evidence>
<dbReference type="AlphaFoldDB" id="F0YPG6"/>
<evidence type="ECO:0000256" key="5">
    <source>
        <dbReference type="ARBA" id="ARBA00023193"/>
    </source>
</evidence>
<evidence type="ECO:0000259" key="7">
    <source>
        <dbReference type="PROSITE" id="PS50011"/>
    </source>
</evidence>
<dbReference type="RefSeq" id="XP_009042308.1">
    <property type="nucleotide sequence ID" value="XM_009044060.1"/>
</dbReference>
<accession>F0YPG6</accession>
<evidence type="ECO:0000313" key="9">
    <source>
        <dbReference type="Proteomes" id="UP000002729"/>
    </source>
</evidence>
<feature type="non-terminal residue" evidence="8">
    <location>
        <position position="1"/>
    </location>
</feature>
<keyword evidence="9" id="KW-1185">Reference proteome</keyword>
<dbReference type="Proteomes" id="UP000002729">
    <property type="component" value="Unassembled WGS sequence"/>
</dbReference>
<dbReference type="InParanoid" id="F0YPG6"/>
<dbReference type="GO" id="GO:0005737">
    <property type="term" value="C:cytoplasm"/>
    <property type="evidence" value="ECO:0007669"/>
    <property type="project" value="TreeGrafter"/>
</dbReference>
<dbReference type="GeneID" id="20226769"/>
<dbReference type="GO" id="GO:0005634">
    <property type="term" value="C:nucleus"/>
    <property type="evidence" value="ECO:0007669"/>
    <property type="project" value="TreeGrafter"/>
</dbReference>
<dbReference type="PROSITE" id="PS50011">
    <property type="entry name" value="PROTEIN_KINASE_DOM"/>
    <property type="match status" value="1"/>
</dbReference>
<dbReference type="GO" id="GO:0017148">
    <property type="term" value="P:negative regulation of translation"/>
    <property type="evidence" value="ECO:0007669"/>
    <property type="project" value="UniProtKB-KW"/>
</dbReference>
<proteinExistence type="predicted"/>
<evidence type="ECO:0000256" key="4">
    <source>
        <dbReference type="ARBA" id="ARBA00022840"/>
    </source>
</evidence>
<reference evidence="8 9" key="1">
    <citation type="journal article" date="2011" name="Proc. Natl. Acad. Sci. U.S.A.">
        <title>Niche of harmful alga Aureococcus anophagefferens revealed through ecogenomics.</title>
        <authorList>
            <person name="Gobler C.J."/>
            <person name="Berry D.L."/>
            <person name="Dyhrman S.T."/>
            <person name="Wilhelm S.W."/>
            <person name="Salamov A."/>
            <person name="Lobanov A.V."/>
            <person name="Zhang Y."/>
            <person name="Collier J.L."/>
            <person name="Wurch L.L."/>
            <person name="Kustka A.B."/>
            <person name="Dill B.D."/>
            <person name="Shah M."/>
            <person name="VerBerkmoes N.C."/>
            <person name="Kuo A."/>
            <person name="Terry A."/>
            <person name="Pangilinan J."/>
            <person name="Lindquist E.A."/>
            <person name="Lucas S."/>
            <person name="Paulsen I.T."/>
            <person name="Hattenrath-Lehmann T.K."/>
            <person name="Talmage S.C."/>
            <person name="Walker E.A."/>
            <person name="Koch F."/>
            <person name="Burson A.M."/>
            <person name="Marcoval M.A."/>
            <person name="Tang Y.Z."/>
            <person name="Lecleir G.R."/>
            <person name="Coyne K.J."/>
            <person name="Berg G.M."/>
            <person name="Bertrand E.M."/>
            <person name="Saito M.A."/>
            <person name="Gladyshev V.N."/>
            <person name="Grigoriev I.V."/>
        </authorList>
    </citation>
    <scope>NUCLEOTIDE SEQUENCE [LARGE SCALE GENOMIC DNA]</scope>
    <source>
        <strain evidence="9">CCMP 1984</strain>
    </source>
</reference>
<dbReference type="GO" id="GO:0005524">
    <property type="term" value="F:ATP binding"/>
    <property type="evidence" value="ECO:0007669"/>
    <property type="project" value="UniProtKB-KW"/>
</dbReference>
<keyword evidence="5" id="KW-0652">Protein synthesis inhibitor</keyword>
<protein>
    <submittedName>
        <fullName evidence="8">Expressed protein</fullName>
    </submittedName>
</protein>
<dbReference type="SUPFAM" id="SSF56112">
    <property type="entry name" value="Protein kinase-like (PK-like)"/>
    <property type="match status" value="1"/>
</dbReference>
<sequence length="182" mass="18723">SKEVGQVSGEDSPLARNHTTGVGTASYAAPEQLAKGAAYGAGVDIFSLGLVLFELATPLGTAMERAKAFQALRSRDPAPALRDAPPAVAALVRRCCALRPADRPTAAEVAAAAAAAVAVAPRDAAADALADLPKRALVEEILRLRRALEGARRDDPGTLRGPGDEGAPLARREANPRRGFSA</sequence>
<feature type="domain" description="Protein kinase" evidence="7">
    <location>
        <begin position="1"/>
        <end position="117"/>
    </location>
</feature>
<dbReference type="GO" id="GO:0004672">
    <property type="term" value="F:protein kinase activity"/>
    <property type="evidence" value="ECO:0007669"/>
    <property type="project" value="InterPro"/>
</dbReference>